<dbReference type="Proteomes" id="UP001497472">
    <property type="component" value="Unassembled WGS sequence"/>
</dbReference>
<organism evidence="3 4">
    <name type="scientific">Leptosia nina</name>
    <dbReference type="NCBI Taxonomy" id="320188"/>
    <lineage>
        <taxon>Eukaryota</taxon>
        <taxon>Metazoa</taxon>
        <taxon>Ecdysozoa</taxon>
        <taxon>Arthropoda</taxon>
        <taxon>Hexapoda</taxon>
        <taxon>Insecta</taxon>
        <taxon>Pterygota</taxon>
        <taxon>Neoptera</taxon>
        <taxon>Endopterygota</taxon>
        <taxon>Lepidoptera</taxon>
        <taxon>Glossata</taxon>
        <taxon>Ditrysia</taxon>
        <taxon>Papilionoidea</taxon>
        <taxon>Pieridae</taxon>
        <taxon>Pierinae</taxon>
        <taxon>Leptosia</taxon>
    </lineage>
</organism>
<evidence type="ECO:0000313" key="3">
    <source>
        <dbReference type="EMBL" id="CAK1553750.1"/>
    </source>
</evidence>
<protein>
    <submittedName>
        <fullName evidence="3">Uncharacterized protein</fullName>
    </submittedName>
</protein>
<gene>
    <name evidence="3" type="ORF">LNINA_LOCUS12718</name>
</gene>
<feature type="compositionally biased region" description="Basic and acidic residues" evidence="1">
    <location>
        <begin position="778"/>
        <end position="800"/>
    </location>
</feature>
<reference evidence="3 4" key="1">
    <citation type="submission" date="2023-11" db="EMBL/GenBank/DDBJ databases">
        <authorList>
            <person name="Okamura Y."/>
        </authorList>
    </citation>
    <scope>NUCLEOTIDE SEQUENCE [LARGE SCALE GENOMIC DNA]</scope>
</reference>
<sequence>MIKLIHVTLLAVILHHNVDCKRTKSKKLTSDTESTPKPNVLTYSTFGFNDVGSYDGFVPTSPDYATFLQGNKQESSTRLYAPAFPSNLDSSGFAENYGSSADDQAAQPDEQLQASMTKYQPGNLNFFTSPSFDGVNEPSMNKFISDSSYEHIDSDINSQIYGAKLNAKQRNKLLNELNNSEFNVSKDDISNVNAEAYIRSHGKYTDKQLYSDVNNNYPPLQKYTTTTVVPAEYENGNFKTPVSASAIKFPRVIDFTNIQNPYTPNNINNVNNNNDDISIRFPNPPIDTNALATNQFNTNTNNNYFENDANKNKPFPHLKYNNFNLKEDPQKDEKDLAKFNYLANQEFSQNYFNNKNKLKGKFSFNYDKMKKPWDFNKDENGKKIKSSVRYEYTTNHSTPIKYEHPYKRPFNNSVDEIAPASSNLDFYNYQHPESDYGNLKNYPHLKPSFIDSDNTGFANYAEKFKPLDDYHSIKNHYTTLPTVTSHWGNIFKTSEFSSHKNHIRKPVYEEETDEIVHIPRRPTKDINPFGDWSQLGYKPYTHHKHLYEWPKDTRYKTEEDLLGLRNHDLTHPSYPPFKPDYHEQEEFDYKKLVDKWKQNYLKSKYKDSIREYESYASETKPIHVPVPKPYPIEVPHPVIVPVPQPYPVHVPVPKPVAVPVIREINVPIEKPVPYPVYKKVPYPIEKPVPVPVEKQVHVPIMKPYPVAVPQVRPLFHHTRPHDERDPDSEDDDEYQPRPEGSKRIPNAKRPKKRQQPRRPSRMTYQDRDKRRGPQRRPPPREQRYRHSQNEHRRPQRYHDNDYEEYEPDYAYCKRTGNC</sequence>
<keyword evidence="2" id="KW-0732">Signal</keyword>
<dbReference type="AlphaFoldDB" id="A0AAV1JW64"/>
<dbReference type="PANTHER" id="PTHR47771:SF13">
    <property type="entry name" value="HDC01644"/>
    <property type="match status" value="1"/>
</dbReference>
<dbReference type="EMBL" id="CAVLEF010000225">
    <property type="protein sequence ID" value="CAK1553750.1"/>
    <property type="molecule type" value="Genomic_DNA"/>
</dbReference>
<feature type="compositionally biased region" description="Basic residues" evidence="1">
    <location>
        <begin position="745"/>
        <end position="760"/>
    </location>
</feature>
<keyword evidence="4" id="KW-1185">Reference proteome</keyword>
<feature type="chain" id="PRO_5043863963" evidence="2">
    <location>
        <begin position="21"/>
        <end position="818"/>
    </location>
</feature>
<evidence type="ECO:0000256" key="1">
    <source>
        <dbReference type="SAM" id="MobiDB-lite"/>
    </source>
</evidence>
<evidence type="ECO:0000313" key="4">
    <source>
        <dbReference type="Proteomes" id="UP001497472"/>
    </source>
</evidence>
<dbReference type="PANTHER" id="PTHR47771">
    <property type="entry name" value="LD27203P-RELATED"/>
    <property type="match status" value="1"/>
</dbReference>
<proteinExistence type="predicted"/>
<evidence type="ECO:0000256" key="2">
    <source>
        <dbReference type="SAM" id="SignalP"/>
    </source>
</evidence>
<feature type="region of interest" description="Disordered" evidence="1">
    <location>
        <begin position="717"/>
        <end position="818"/>
    </location>
</feature>
<feature type="signal peptide" evidence="2">
    <location>
        <begin position="1"/>
        <end position="20"/>
    </location>
</feature>
<name>A0AAV1JW64_9NEOP</name>
<accession>A0AAV1JW64</accession>
<comment type="caution">
    <text evidence="3">The sequence shown here is derived from an EMBL/GenBank/DDBJ whole genome shotgun (WGS) entry which is preliminary data.</text>
</comment>